<feature type="compositionally biased region" description="Basic and acidic residues" evidence="1">
    <location>
        <begin position="94"/>
        <end position="114"/>
    </location>
</feature>
<dbReference type="GO" id="GO:0004520">
    <property type="term" value="F:DNA endonuclease activity"/>
    <property type="evidence" value="ECO:0007669"/>
    <property type="project" value="TreeGrafter"/>
</dbReference>
<feature type="region of interest" description="Disordered" evidence="1">
    <location>
        <begin position="136"/>
        <end position="161"/>
    </location>
</feature>
<feature type="region of interest" description="Disordered" evidence="1">
    <location>
        <begin position="1"/>
        <end position="33"/>
    </location>
</feature>
<evidence type="ECO:0000256" key="1">
    <source>
        <dbReference type="SAM" id="MobiDB-lite"/>
    </source>
</evidence>
<dbReference type="Pfam" id="PF22945">
    <property type="entry name" value="LEM-3_GIY-YIG"/>
    <property type="match status" value="1"/>
</dbReference>
<dbReference type="GO" id="GO:0005654">
    <property type="term" value="C:nucleoplasm"/>
    <property type="evidence" value="ECO:0007669"/>
    <property type="project" value="TreeGrafter"/>
</dbReference>
<organism evidence="2 3">
    <name type="scientific">Nasonia vitripennis</name>
    <name type="common">Parasitic wasp</name>
    <dbReference type="NCBI Taxonomy" id="7425"/>
    <lineage>
        <taxon>Eukaryota</taxon>
        <taxon>Metazoa</taxon>
        <taxon>Ecdysozoa</taxon>
        <taxon>Arthropoda</taxon>
        <taxon>Hexapoda</taxon>
        <taxon>Insecta</taxon>
        <taxon>Pterygota</taxon>
        <taxon>Neoptera</taxon>
        <taxon>Endopterygota</taxon>
        <taxon>Hymenoptera</taxon>
        <taxon>Apocrita</taxon>
        <taxon>Proctotrupomorpha</taxon>
        <taxon>Chalcidoidea</taxon>
        <taxon>Pteromalidae</taxon>
        <taxon>Pteromalinae</taxon>
        <taxon>Nasonia</taxon>
    </lineage>
</organism>
<dbReference type="EnsemblMetazoa" id="XM_003426438">
    <property type="protein sequence ID" value="XP_003426486"/>
    <property type="gene ID" value="LOC100679850"/>
</dbReference>
<evidence type="ECO:0000313" key="3">
    <source>
        <dbReference type="Proteomes" id="UP000002358"/>
    </source>
</evidence>
<keyword evidence="3" id="KW-1185">Reference proteome</keyword>
<dbReference type="OrthoDB" id="1601181at2759"/>
<dbReference type="PANTHER" id="PTHR46427:SF1">
    <property type="entry name" value="ANKYRIN REPEAT AND LEM DOMAIN-CONTAINING PROTEIN 1"/>
    <property type="match status" value="1"/>
</dbReference>
<gene>
    <name evidence="2" type="primary">100679850</name>
</gene>
<dbReference type="Proteomes" id="UP000002358">
    <property type="component" value="Chromosome 5"/>
</dbReference>
<dbReference type="InParanoid" id="A0A7M7GD06"/>
<proteinExistence type="predicted"/>
<dbReference type="PANTHER" id="PTHR46427">
    <property type="entry name" value="ANKYRIN REPEAT AND LEM DOMAIN-CONTAINING PROTEIN 1"/>
    <property type="match status" value="1"/>
</dbReference>
<reference evidence="2" key="1">
    <citation type="submission" date="2021-01" db="UniProtKB">
        <authorList>
            <consortium name="EnsemblMetazoa"/>
        </authorList>
    </citation>
    <scope>IDENTIFICATION</scope>
</reference>
<sequence>MDASTKRSKSKASKANNAKKDADAPELFPVGRVDPQVLKSYINGFPDLIEESQARPKKATTKTKNSEPSDLATLELPTGRKPKKASPASARTKPVADDSKRGKGKARKEQSSPIRDDADFGAFTLISQLLDRPFLPDNSIAQPKSKETKKKSSVKKEPTGRSLRSSNKYALFDDRHVDSIPFSIFSIDWYISDRDFYDKKLSTILSDFEIPRENRRDGNERLYYNYLLLDSRKCRDRRGVSWESFIDSVFYLGKGKSARSKSHTKAAEEYYAMNKPTTSKKIKRIIDIWKDGYPVMLLEFARNIISEEAYTREALMIDAVGKDRSCNVIRGTYYGVAATLKPIEQRRMGVVILMEARKCFIVNGAYEEFPPEY</sequence>
<dbReference type="KEGG" id="nvi:100679850"/>
<protein>
    <submittedName>
        <fullName evidence="2">Uncharacterized protein</fullName>
    </submittedName>
</protein>
<accession>A0A7M7GD06</accession>
<dbReference type="GO" id="GO:0000712">
    <property type="term" value="P:resolution of meiotic recombination intermediates"/>
    <property type="evidence" value="ECO:0007669"/>
    <property type="project" value="TreeGrafter"/>
</dbReference>
<dbReference type="GO" id="GO:0005737">
    <property type="term" value="C:cytoplasm"/>
    <property type="evidence" value="ECO:0007669"/>
    <property type="project" value="TreeGrafter"/>
</dbReference>
<evidence type="ECO:0000313" key="2">
    <source>
        <dbReference type="EnsemblMetazoa" id="XP_003426486"/>
    </source>
</evidence>
<dbReference type="AlphaFoldDB" id="A0A7M7GD06"/>
<dbReference type="InterPro" id="IPR034998">
    <property type="entry name" value="ANKLE1"/>
</dbReference>
<name>A0A7M7GD06_NASVI</name>
<dbReference type="GO" id="GO:0000724">
    <property type="term" value="P:double-strand break repair via homologous recombination"/>
    <property type="evidence" value="ECO:0007669"/>
    <property type="project" value="TreeGrafter"/>
</dbReference>
<feature type="region of interest" description="Disordered" evidence="1">
    <location>
        <begin position="47"/>
        <end position="114"/>
    </location>
</feature>
<feature type="compositionally biased region" description="Basic residues" evidence="1">
    <location>
        <begin position="1"/>
        <end position="12"/>
    </location>
</feature>